<reference evidence="1" key="2">
    <citation type="journal article" date="2004" name="Mol. Biol. Evol.">
        <title>The complete mitochondrial DNA sequence of the green alga Pseudendoclonium akinetum (Ulvophyceae) highlights distinctive evolutionary trends in the chlorophyta and suggests a sister-group relationship between the Ulvophyceae and Chlorophyceae.</title>
        <authorList>
            <person name="Pombert J.F."/>
            <person name="Otis C."/>
            <person name="Lemieux C."/>
            <person name="Turmel M."/>
        </authorList>
    </citation>
    <scope>NUCLEOTIDE SEQUENCE</scope>
    <source>
        <strain evidence="1">UTEX 1912</strain>
    </source>
</reference>
<dbReference type="SUPFAM" id="SSF55282">
    <property type="entry name" value="RL5-like"/>
    <property type="match status" value="1"/>
</dbReference>
<protein>
    <submittedName>
        <fullName evidence="1">Ribosomal protein L5</fullName>
    </submittedName>
</protein>
<dbReference type="GeneID" id="2847069"/>
<gene>
    <name evidence="1" type="primary">rpl5</name>
</gene>
<dbReference type="Gene3D" id="3.30.1440.10">
    <property type="match status" value="1"/>
</dbReference>
<reference evidence="1" key="1">
    <citation type="submission" date="2003-08" db="EMBL/GenBank/DDBJ databases">
        <authorList>
            <person name="Pombert J.-F."/>
            <person name="Otis C."/>
            <person name="Lemieux C."/>
            <person name="Turmel M."/>
        </authorList>
    </citation>
    <scope>NUCLEOTIDE SEQUENCE</scope>
    <source>
        <strain evidence="1">UTEX 1912</strain>
    </source>
</reference>
<accession>Q6UVT8</accession>
<dbReference type="AlphaFoldDB" id="Q6UVT8"/>
<sequence length="257" mass="28978">MYKKLRSSFILIIISTMSNRTKISLIRSRNFVGHLNKNWIERDLPRYQLTFGGWQTNEDKKNNVNLPAFVFPVGKVNKDLASSWKARGFPKDAQKRLKVLNSYGLEKIILHSSSGKLLQAPSSSTTIDLAFSTVGCQTPTKVYSRRSIAGFKLSKSALLGAKATLRNLAKYDFFYKFYFLGAGETNVTAMTRQSRITLGEQKLAAPYGLQSIQQQPNLSTTSLAVKNVFLFNELDSLDYDVFSNMAGFEIVFINRRS</sequence>
<evidence type="ECO:0000313" key="1">
    <source>
        <dbReference type="EMBL" id="AAQ18736.1"/>
    </source>
</evidence>
<dbReference type="RefSeq" id="YP_025777.1">
    <property type="nucleotide sequence ID" value="NC_005926.1"/>
</dbReference>
<keyword evidence="1" id="KW-0687">Ribonucleoprotein</keyword>
<name>Q6UVT8_TUPAK</name>
<organism evidence="1">
    <name type="scientific">Tupiella akineta</name>
    <name type="common">Green alga</name>
    <name type="synonym">Pseudendoclonium akinetum</name>
    <dbReference type="NCBI Taxonomy" id="160070"/>
    <lineage>
        <taxon>Eukaryota</taxon>
        <taxon>Viridiplantae</taxon>
        <taxon>Chlorophyta</taxon>
        <taxon>core chlorophytes</taxon>
        <taxon>Ulvophyceae</taxon>
        <taxon>OUU clade</taxon>
        <taxon>Ulotrichales</taxon>
        <taxon>Tupiellaceae</taxon>
        <taxon>Tupiella</taxon>
    </lineage>
</organism>
<geneLocation type="mitochondrion" evidence="1"/>
<proteinExistence type="predicted"/>
<dbReference type="EMBL" id="AY359242">
    <property type="protein sequence ID" value="AAQ18736.1"/>
    <property type="molecule type" value="Genomic_DNA"/>
</dbReference>
<dbReference type="GO" id="GO:0005840">
    <property type="term" value="C:ribosome"/>
    <property type="evidence" value="ECO:0007669"/>
    <property type="project" value="UniProtKB-KW"/>
</dbReference>
<keyword evidence="1" id="KW-0689">Ribosomal protein</keyword>
<dbReference type="InterPro" id="IPR022803">
    <property type="entry name" value="Ribosomal_uL5_dom_sf"/>
</dbReference>
<keyword evidence="1" id="KW-0496">Mitochondrion</keyword>